<keyword evidence="8" id="KW-1185">Reference proteome</keyword>
<keyword evidence="5" id="KW-0472">Membrane</keyword>
<keyword evidence="5" id="KW-0812">Transmembrane</keyword>
<dbReference type="Pfam" id="PF17736">
    <property type="entry name" value="Ig_C17orf99"/>
    <property type="match status" value="1"/>
</dbReference>
<keyword evidence="1" id="KW-0732">Signal</keyword>
<evidence type="ECO:0000256" key="3">
    <source>
        <dbReference type="ARBA" id="ARBA00023180"/>
    </source>
</evidence>
<accession>F7EFG2</accession>
<dbReference type="InParanoid" id="F7EFG2"/>
<reference evidence="7" key="2">
    <citation type="submission" date="2025-08" db="UniProtKB">
        <authorList>
            <consortium name="Ensembl"/>
        </authorList>
    </citation>
    <scope>IDENTIFICATION</scope>
    <source>
        <strain evidence="7">Glennie</strain>
    </source>
</reference>
<dbReference type="SUPFAM" id="SSF48726">
    <property type="entry name" value="Immunoglobulin"/>
    <property type="match status" value="2"/>
</dbReference>
<gene>
    <name evidence="7" type="primary">PECAM1</name>
</gene>
<name>F7EFG2_ORNAN</name>
<dbReference type="GeneTree" id="ENSGT01140000282577"/>
<dbReference type="InterPro" id="IPR007110">
    <property type="entry name" value="Ig-like_dom"/>
</dbReference>
<evidence type="ECO:0000259" key="6">
    <source>
        <dbReference type="PROSITE" id="PS50835"/>
    </source>
</evidence>
<evidence type="ECO:0000256" key="5">
    <source>
        <dbReference type="SAM" id="Phobius"/>
    </source>
</evidence>
<dbReference type="HOGENOM" id="CLU_024558_0_0_1"/>
<evidence type="ECO:0000313" key="7">
    <source>
        <dbReference type="Ensembl" id="ENSOANP00000012784.2"/>
    </source>
</evidence>
<organism evidence="7 8">
    <name type="scientific">Ornithorhynchus anatinus</name>
    <name type="common">Duckbill platypus</name>
    <dbReference type="NCBI Taxonomy" id="9258"/>
    <lineage>
        <taxon>Eukaryota</taxon>
        <taxon>Metazoa</taxon>
        <taxon>Chordata</taxon>
        <taxon>Craniata</taxon>
        <taxon>Vertebrata</taxon>
        <taxon>Euteleostomi</taxon>
        <taxon>Mammalia</taxon>
        <taxon>Monotremata</taxon>
        <taxon>Ornithorhynchidae</taxon>
        <taxon>Ornithorhynchus</taxon>
    </lineage>
</organism>
<evidence type="ECO:0000256" key="4">
    <source>
        <dbReference type="ARBA" id="ARBA00023319"/>
    </source>
</evidence>
<dbReference type="PANTHER" id="PTHR44337">
    <property type="entry name" value="CARCINOEMBRYONIC ANTIGEN-RELATED CELL ADHESION MOLECULE 8"/>
    <property type="match status" value="1"/>
</dbReference>
<dbReference type="PANTHER" id="PTHR44337:SF20">
    <property type="entry name" value="CARCINOEMBRYONIC ANTIGEN-RELATED CELL ADHESION MOLECULE 5-RELATED"/>
    <property type="match status" value="1"/>
</dbReference>
<evidence type="ECO:0000256" key="2">
    <source>
        <dbReference type="ARBA" id="ARBA00023157"/>
    </source>
</evidence>
<dbReference type="InterPro" id="IPR036179">
    <property type="entry name" value="Ig-like_dom_sf"/>
</dbReference>
<proteinExistence type="predicted"/>
<dbReference type="InterPro" id="IPR052598">
    <property type="entry name" value="IgSF_CEA-related"/>
</dbReference>
<dbReference type="InterPro" id="IPR003599">
    <property type="entry name" value="Ig_sub"/>
</dbReference>
<dbReference type="PROSITE" id="PS50835">
    <property type="entry name" value="IG_LIKE"/>
    <property type="match status" value="2"/>
</dbReference>
<keyword evidence="4" id="KW-0393">Immunoglobulin domain</keyword>
<dbReference type="Gene3D" id="2.60.40.10">
    <property type="entry name" value="Immunoglobulins"/>
    <property type="match status" value="3"/>
</dbReference>
<reference evidence="7 8" key="1">
    <citation type="journal article" date="2008" name="Nature">
        <title>Genome analysis of the platypus reveals unique signatures of evolution.</title>
        <authorList>
            <person name="Warren W.C."/>
            <person name="Hillier L.W."/>
            <person name="Marshall Graves J.A."/>
            <person name="Birney E."/>
            <person name="Ponting C.P."/>
            <person name="Grutzner F."/>
            <person name="Belov K."/>
            <person name="Miller W."/>
            <person name="Clarke L."/>
            <person name="Chinwalla A.T."/>
            <person name="Yang S.P."/>
            <person name="Heger A."/>
            <person name="Locke D.P."/>
            <person name="Miethke P."/>
            <person name="Waters P.D."/>
            <person name="Veyrunes F."/>
            <person name="Fulton L."/>
            <person name="Fulton B."/>
            <person name="Graves T."/>
            <person name="Wallis J."/>
            <person name="Puente X.S."/>
            <person name="Lopez-Otin C."/>
            <person name="Ordonez G.R."/>
            <person name="Eichler E.E."/>
            <person name="Chen L."/>
            <person name="Cheng Z."/>
            <person name="Deakin J.E."/>
            <person name="Alsop A."/>
            <person name="Thompson K."/>
            <person name="Kirby P."/>
            <person name="Papenfuss A.T."/>
            <person name="Wakefield M.J."/>
            <person name="Olender T."/>
            <person name="Lancet D."/>
            <person name="Huttley G.A."/>
            <person name="Smit A.F."/>
            <person name="Pask A."/>
            <person name="Temple-Smith P."/>
            <person name="Batzer M.A."/>
            <person name="Walker J.A."/>
            <person name="Konkel M.K."/>
            <person name="Harris R.S."/>
            <person name="Whittington C.M."/>
            <person name="Wong E.S."/>
            <person name="Gemmell N.J."/>
            <person name="Buschiazzo E."/>
            <person name="Vargas Jentzsch I.M."/>
            <person name="Merkel A."/>
            <person name="Schmitz J."/>
            <person name="Zemann A."/>
            <person name="Churakov G."/>
            <person name="Kriegs J.O."/>
            <person name="Brosius J."/>
            <person name="Murchison E.P."/>
            <person name="Sachidanandam R."/>
            <person name="Smith C."/>
            <person name="Hannon G.J."/>
            <person name="Tsend-Ayush E."/>
            <person name="McMillan D."/>
            <person name="Attenborough R."/>
            <person name="Rens W."/>
            <person name="Ferguson-Smith M."/>
            <person name="Lefevre C.M."/>
            <person name="Sharp J.A."/>
            <person name="Nicholas K.R."/>
            <person name="Ray D.A."/>
            <person name="Kube M."/>
            <person name="Reinhardt R."/>
            <person name="Pringle T.H."/>
            <person name="Taylor J."/>
            <person name="Jones R.C."/>
            <person name="Nixon B."/>
            <person name="Dacheux J.L."/>
            <person name="Niwa H."/>
            <person name="Sekita Y."/>
            <person name="Huang X."/>
            <person name="Stark A."/>
            <person name="Kheradpour P."/>
            <person name="Kellis M."/>
            <person name="Flicek P."/>
            <person name="Chen Y."/>
            <person name="Webber C."/>
            <person name="Hardison R."/>
            <person name="Nelson J."/>
            <person name="Hallsworth-Pepin K."/>
            <person name="Delehaunty K."/>
            <person name="Markovic C."/>
            <person name="Minx P."/>
            <person name="Feng Y."/>
            <person name="Kremitzki C."/>
            <person name="Mitreva M."/>
            <person name="Glasscock J."/>
            <person name="Wylie T."/>
            <person name="Wohldmann P."/>
            <person name="Thiru P."/>
            <person name="Nhan M.N."/>
            <person name="Pohl C.S."/>
            <person name="Smith S.M."/>
            <person name="Hou S."/>
            <person name="Nefedov M."/>
            <person name="de Jong P.J."/>
            <person name="Renfree M.B."/>
            <person name="Mardis E.R."/>
            <person name="Wilson R.K."/>
        </authorList>
    </citation>
    <scope>NUCLEOTIDE SEQUENCE [LARGE SCALE GENOMIC DNA]</scope>
    <source>
        <strain evidence="7 8">Glennie</strain>
    </source>
</reference>
<dbReference type="InterPro" id="IPR013783">
    <property type="entry name" value="Ig-like_fold"/>
</dbReference>
<dbReference type="InterPro" id="IPR040878">
    <property type="entry name" value="IL-40-like_Ig"/>
</dbReference>
<feature type="domain" description="Ig-like" evidence="6">
    <location>
        <begin position="43"/>
        <end position="118"/>
    </location>
</feature>
<protein>
    <recommendedName>
        <fullName evidence="6">Ig-like domain-containing protein</fullName>
    </recommendedName>
</protein>
<dbReference type="Bgee" id="ENSOANG00000008040">
    <property type="expression patterns" value="Expressed in endometrium and 8 other cell types or tissues"/>
</dbReference>
<dbReference type="STRING" id="9258.ENSOANP00000012784"/>
<dbReference type="Pfam" id="PF13895">
    <property type="entry name" value="Ig_2"/>
    <property type="match status" value="1"/>
</dbReference>
<evidence type="ECO:0000313" key="8">
    <source>
        <dbReference type="Proteomes" id="UP000002279"/>
    </source>
</evidence>
<dbReference type="OMA" id="XPAAPLL"/>
<dbReference type="SMART" id="SM00409">
    <property type="entry name" value="IG"/>
    <property type="match status" value="3"/>
</dbReference>
<evidence type="ECO:0000256" key="1">
    <source>
        <dbReference type="ARBA" id="ARBA00022729"/>
    </source>
</evidence>
<keyword evidence="2" id="KW-1015">Disulfide bond</keyword>
<dbReference type="Proteomes" id="UP000002279">
    <property type="component" value="Chromosome 15"/>
</dbReference>
<dbReference type="AlphaFoldDB" id="F7EFG2"/>
<reference evidence="7" key="3">
    <citation type="submission" date="2025-09" db="UniProtKB">
        <authorList>
            <consortium name="Ensembl"/>
        </authorList>
    </citation>
    <scope>IDENTIFICATION</scope>
    <source>
        <strain evidence="7">Glennie</strain>
    </source>
</reference>
<sequence>MKLFILLKLQLKKMANYTCKVESSRISKVSSIFVNITELFSRPELQSSAYQLDEKANLSLWCQIPGSPSANFTFLKNNVAIGEFQNFTKIVSVNDSGTYSCTAEIRGVKKESKPIPISVYAMLSAPEIDYNGSKSEVVLGRTLELSCWSREGTPPIFYTLYKANKVLERKNISSHAPALFLDNPNKPVDYRCIAQNLHSQGRKSSPALKVMVIAPVGKVNITILQNGEVESGREIVLRCSVDEGSWPINFEVYRHGQVEPLHKETTNLTHIVWHTLATSQDDAGQYYCMAYNRANSNQKVPRSSLITVKVILAPWKKGLIAVVVIGIIIAIMVLVAKWYFNKKAKGKQIPMEMSRPKPDPNYSIDKMSSEHMEDGVEGNFHYGHVEDMGNHAVKPTDENKGPDHMNAEVEYTEVEVSMPDPPRAPEKKAAETVYSEIRKANSDCGVNRHSRIEGSLDAT</sequence>
<keyword evidence="3" id="KW-0325">Glycoprotein</keyword>
<dbReference type="Ensembl" id="ENSOANT00000012786.2">
    <property type="protein sequence ID" value="ENSOANP00000012784.2"/>
    <property type="gene ID" value="ENSOANG00000008040.4"/>
</dbReference>
<dbReference type="eggNOG" id="ENOG502QW63">
    <property type="taxonomic scope" value="Eukaryota"/>
</dbReference>
<feature type="domain" description="Ig-like" evidence="6">
    <location>
        <begin position="206"/>
        <end position="307"/>
    </location>
</feature>
<keyword evidence="5" id="KW-1133">Transmembrane helix</keyword>
<dbReference type="FunCoup" id="F7EFG2">
    <property type="interactions" value="301"/>
</dbReference>
<feature type="transmembrane region" description="Helical" evidence="5">
    <location>
        <begin position="319"/>
        <end position="340"/>
    </location>
</feature>